<protein>
    <submittedName>
        <fullName evidence="3">NAD(P)-dependent oxidoreductase</fullName>
    </submittedName>
</protein>
<keyword evidence="4" id="KW-1185">Reference proteome</keyword>
<evidence type="ECO:0000256" key="1">
    <source>
        <dbReference type="ARBA" id="ARBA00023027"/>
    </source>
</evidence>
<gene>
    <name evidence="3" type="ORF">GCM10007879_15090</name>
</gene>
<dbReference type="Proteomes" id="UP001161405">
    <property type="component" value="Unassembled WGS sequence"/>
</dbReference>
<dbReference type="InterPro" id="IPR036291">
    <property type="entry name" value="NAD(P)-bd_dom_sf"/>
</dbReference>
<dbReference type="CDD" id="cd05266">
    <property type="entry name" value="SDR_a4"/>
    <property type="match status" value="1"/>
</dbReference>
<dbReference type="PANTHER" id="PTHR43574">
    <property type="entry name" value="EPIMERASE-RELATED"/>
    <property type="match status" value="1"/>
</dbReference>
<reference evidence="3" key="2">
    <citation type="submission" date="2023-01" db="EMBL/GenBank/DDBJ databases">
        <title>Draft genome sequence of Maritalea porphyrae strain NBRC 107169.</title>
        <authorList>
            <person name="Sun Q."/>
            <person name="Mori K."/>
        </authorList>
    </citation>
    <scope>NUCLEOTIDE SEQUENCE</scope>
    <source>
        <strain evidence="3">NBRC 107169</strain>
    </source>
</reference>
<dbReference type="Pfam" id="PF01370">
    <property type="entry name" value="Epimerase"/>
    <property type="match status" value="1"/>
</dbReference>
<dbReference type="SUPFAM" id="SSF51735">
    <property type="entry name" value="NAD(P)-binding Rossmann-fold domains"/>
    <property type="match status" value="1"/>
</dbReference>
<comment type="caution">
    <text evidence="3">The sequence shown here is derived from an EMBL/GenBank/DDBJ whole genome shotgun (WGS) entry which is preliminary data.</text>
</comment>
<dbReference type="RefSeq" id="WP_284363259.1">
    <property type="nucleotide sequence ID" value="NZ_BSNI01000002.1"/>
</dbReference>
<dbReference type="EMBL" id="BSNI01000002">
    <property type="protein sequence ID" value="GLQ17260.1"/>
    <property type="molecule type" value="Genomic_DNA"/>
</dbReference>
<evidence type="ECO:0000313" key="4">
    <source>
        <dbReference type="Proteomes" id="UP001161405"/>
    </source>
</evidence>
<keyword evidence="1" id="KW-0520">NAD</keyword>
<reference evidence="3" key="1">
    <citation type="journal article" date="2014" name="Int. J. Syst. Evol. Microbiol.">
        <title>Complete genome of a new Firmicutes species belonging to the dominant human colonic microbiota ('Ruminococcus bicirculans') reveals two chromosomes and a selective capacity to utilize plant glucans.</title>
        <authorList>
            <consortium name="NISC Comparative Sequencing Program"/>
            <person name="Wegmann U."/>
            <person name="Louis P."/>
            <person name="Goesmann A."/>
            <person name="Henrissat B."/>
            <person name="Duncan S.H."/>
            <person name="Flint H.J."/>
        </authorList>
    </citation>
    <scope>NUCLEOTIDE SEQUENCE</scope>
    <source>
        <strain evidence="3">NBRC 107169</strain>
    </source>
</reference>
<accession>A0ABQ5UR57</accession>
<name>A0ABQ5UR57_9HYPH</name>
<dbReference type="Gene3D" id="3.40.50.720">
    <property type="entry name" value="NAD(P)-binding Rossmann-like Domain"/>
    <property type="match status" value="1"/>
</dbReference>
<dbReference type="InterPro" id="IPR001509">
    <property type="entry name" value="Epimerase_deHydtase"/>
</dbReference>
<feature type="domain" description="NAD-dependent epimerase/dehydratase" evidence="2">
    <location>
        <begin position="91"/>
        <end position="198"/>
    </location>
</feature>
<evidence type="ECO:0000313" key="3">
    <source>
        <dbReference type="EMBL" id="GLQ17260.1"/>
    </source>
</evidence>
<sequence>MKLLIFGMGYSGKAIAQRWPGEVVGTTRSAERVAELKKDGFEAVVFNGQLTDELAAHLRSATHIVLSASPSEQGDPVLNAIPDFFEKAAALKWLGYLSTVGVYGDFDGAWISEDTKPNPVSKRGKWRVDAEQKWAEYARKVGVSFAIFRLAGIYGPGRSTFDKLRNGKSRRIVKPGQVFNRIHVEDIAQIVNAAAAMQATGVFNGADDEPAPPNLVIEHAAQMLGIDPPPEEPFETADMTPMARSFYGDNKRCGNSRLKKDLGLSLKYPTYREGLQSILEQENSK</sequence>
<evidence type="ECO:0000259" key="2">
    <source>
        <dbReference type="Pfam" id="PF01370"/>
    </source>
</evidence>
<organism evidence="3 4">
    <name type="scientific">Maritalea porphyrae</name>
    <dbReference type="NCBI Taxonomy" id="880732"/>
    <lineage>
        <taxon>Bacteria</taxon>
        <taxon>Pseudomonadati</taxon>
        <taxon>Pseudomonadota</taxon>
        <taxon>Alphaproteobacteria</taxon>
        <taxon>Hyphomicrobiales</taxon>
        <taxon>Devosiaceae</taxon>
        <taxon>Maritalea</taxon>
    </lineage>
</organism>
<proteinExistence type="predicted"/>